<dbReference type="RefSeq" id="WP_083041665.1">
    <property type="nucleotide sequence ID" value="NZ_CP020558.1"/>
</dbReference>
<dbReference type="EMBL" id="CP020558">
    <property type="protein sequence ID" value="ARF70684.1"/>
    <property type="molecule type" value="Genomic_DNA"/>
</dbReference>
<keyword evidence="1" id="KW-0614">Plasmid</keyword>
<name>A0A1V0UZQ9_9BACL</name>
<gene>
    <name evidence="1" type="ORF">B7C51_24740</name>
</gene>
<sequence length="95" mass="10843">MAISKNLKAVLEHLGNQYTVKTIDLEECAYRKLNDRYDIEISGCRKKNGPYHVYVWDITRGTSVAAQIVEQFSDIKGLPQLKATLKHIETKYGTN</sequence>
<organism evidence="1 2">
    <name type="scientific">Paenibacillus larvae subsp. pulvifaciens</name>
    <dbReference type="NCBI Taxonomy" id="1477"/>
    <lineage>
        <taxon>Bacteria</taxon>
        <taxon>Bacillati</taxon>
        <taxon>Bacillota</taxon>
        <taxon>Bacilli</taxon>
        <taxon>Bacillales</taxon>
        <taxon>Paenibacillaceae</taxon>
        <taxon>Paenibacillus</taxon>
    </lineage>
</organism>
<proteinExistence type="predicted"/>
<protein>
    <submittedName>
        <fullName evidence="1">Uncharacterized protein</fullName>
    </submittedName>
</protein>
<geneLocation type="plasmid" evidence="2">
    <name>pplp3</name>
</geneLocation>
<evidence type="ECO:0000313" key="1">
    <source>
        <dbReference type="EMBL" id="ARF70684.1"/>
    </source>
</evidence>
<reference evidence="1 2" key="1">
    <citation type="submission" date="2017-03" db="EMBL/GenBank/DDBJ databases">
        <title>Paenibacillus larvae genome sequencing.</title>
        <authorList>
            <person name="Dingman D.W."/>
        </authorList>
    </citation>
    <scope>NUCLEOTIDE SEQUENCE [LARGE SCALE GENOMIC DNA]</scope>
    <source>
        <strain evidence="1 2">SAG 10367</strain>
        <plasmid evidence="2">pplp3</plasmid>
    </source>
</reference>
<dbReference type="AlphaFoldDB" id="A0A1V0UZQ9"/>
<dbReference type="Proteomes" id="UP000192727">
    <property type="component" value="Plasmid pPLP3"/>
</dbReference>
<evidence type="ECO:0000313" key="2">
    <source>
        <dbReference type="Proteomes" id="UP000192727"/>
    </source>
</evidence>
<accession>A0A1V0UZQ9</accession>